<gene>
    <name evidence="4" type="ORF">B4U80_10228</name>
</gene>
<dbReference type="InterPro" id="IPR006201">
    <property type="entry name" value="Neur_channel"/>
</dbReference>
<evidence type="ECO:0000256" key="1">
    <source>
        <dbReference type="ARBA" id="ARBA00004141"/>
    </source>
</evidence>
<dbReference type="InterPro" id="IPR006202">
    <property type="entry name" value="Neur_chan_lig-bd"/>
</dbReference>
<keyword evidence="5" id="KW-1185">Reference proteome</keyword>
<dbReference type="Pfam" id="PF02931">
    <property type="entry name" value="Neur_chan_LBD"/>
    <property type="match status" value="1"/>
</dbReference>
<dbReference type="SUPFAM" id="SSF63712">
    <property type="entry name" value="Nicotinic receptor ligand binding domain-like"/>
    <property type="match status" value="1"/>
</dbReference>
<dbReference type="Proteomes" id="UP000288716">
    <property type="component" value="Unassembled WGS sequence"/>
</dbReference>
<dbReference type="PROSITE" id="PS00236">
    <property type="entry name" value="NEUROTR_ION_CHANNEL"/>
    <property type="match status" value="1"/>
</dbReference>
<feature type="domain" description="Neurotransmitter-gated ion-channel ligand-binding" evidence="3">
    <location>
        <begin position="1"/>
        <end position="129"/>
    </location>
</feature>
<dbReference type="InterPro" id="IPR036734">
    <property type="entry name" value="Neur_chan_lig-bd_sf"/>
</dbReference>
<dbReference type="Gene3D" id="2.70.170.10">
    <property type="entry name" value="Neurotransmitter-gated ion-channel ligand-binding domain"/>
    <property type="match status" value="1"/>
</dbReference>
<dbReference type="AlphaFoldDB" id="A0A443SQ61"/>
<evidence type="ECO:0000313" key="5">
    <source>
        <dbReference type="Proteomes" id="UP000288716"/>
    </source>
</evidence>
<dbReference type="GO" id="GO:0016020">
    <property type="term" value="C:membrane"/>
    <property type="evidence" value="ECO:0007669"/>
    <property type="project" value="UniProtKB-SubCell"/>
</dbReference>
<dbReference type="GO" id="GO:0004888">
    <property type="term" value="F:transmembrane signaling receptor activity"/>
    <property type="evidence" value="ECO:0007669"/>
    <property type="project" value="InterPro"/>
</dbReference>
<dbReference type="InterPro" id="IPR018000">
    <property type="entry name" value="Neurotransmitter_ion_chnl_CS"/>
</dbReference>
<dbReference type="VEuPathDB" id="VectorBase:LDEU002383"/>
<dbReference type="OrthoDB" id="407674at2759"/>
<keyword evidence="4" id="KW-0675">Receptor</keyword>
<keyword evidence="2" id="KW-0472">Membrane</keyword>
<name>A0A443SQ61_9ACAR</name>
<evidence type="ECO:0000259" key="3">
    <source>
        <dbReference type="Pfam" id="PF02931"/>
    </source>
</evidence>
<dbReference type="EMBL" id="NCKV01000815">
    <property type="protein sequence ID" value="RWS29657.1"/>
    <property type="molecule type" value="Genomic_DNA"/>
</dbReference>
<evidence type="ECO:0000256" key="2">
    <source>
        <dbReference type="ARBA" id="ARBA00023136"/>
    </source>
</evidence>
<sequence length="159" mass="18742">MSQTWKDDRLHIPDDVTNNTTNYRLLPLSWLDKMWRPDSFFKNAKQVIFQEMTIPNHYIWLYSDKRILYMVKLTLLLSCAMKFQAYPHDTQSCALKIESLSYTMDDLEEFPLVVDQSIELPQHLLTGARTGFCHQVYSSGENYDCFSTLSDRREHSSCQ</sequence>
<accession>A0A443SQ61</accession>
<dbReference type="STRING" id="299467.A0A443SQ61"/>
<dbReference type="PANTHER" id="PTHR18945">
    <property type="entry name" value="NEUROTRANSMITTER GATED ION CHANNEL"/>
    <property type="match status" value="1"/>
</dbReference>
<comment type="caution">
    <text evidence="4">The sequence shown here is derived from an EMBL/GenBank/DDBJ whole genome shotgun (WGS) entry which is preliminary data.</text>
</comment>
<organism evidence="4 5">
    <name type="scientific">Leptotrombidium deliense</name>
    <dbReference type="NCBI Taxonomy" id="299467"/>
    <lineage>
        <taxon>Eukaryota</taxon>
        <taxon>Metazoa</taxon>
        <taxon>Ecdysozoa</taxon>
        <taxon>Arthropoda</taxon>
        <taxon>Chelicerata</taxon>
        <taxon>Arachnida</taxon>
        <taxon>Acari</taxon>
        <taxon>Acariformes</taxon>
        <taxon>Trombidiformes</taxon>
        <taxon>Prostigmata</taxon>
        <taxon>Anystina</taxon>
        <taxon>Parasitengona</taxon>
        <taxon>Trombiculoidea</taxon>
        <taxon>Trombiculidae</taxon>
        <taxon>Leptotrombidium</taxon>
    </lineage>
</organism>
<dbReference type="GO" id="GO:0005230">
    <property type="term" value="F:extracellular ligand-gated monoatomic ion channel activity"/>
    <property type="evidence" value="ECO:0007669"/>
    <property type="project" value="InterPro"/>
</dbReference>
<evidence type="ECO:0000313" key="4">
    <source>
        <dbReference type="EMBL" id="RWS29657.1"/>
    </source>
</evidence>
<proteinExistence type="predicted"/>
<protein>
    <submittedName>
        <fullName evidence="4">Glycine receptor subunit alpha-3-like protein</fullName>
    </submittedName>
</protein>
<comment type="subcellular location">
    <subcellularLocation>
        <location evidence="1">Membrane</location>
        <topology evidence="1">Multi-pass membrane protein</topology>
    </subcellularLocation>
</comment>
<reference evidence="4 5" key="1">
    <citation type="journal article" date="2018" name="Gigascience">
        <title>Genomes of trombidid mites reveal novel predicted allergens and laterally-transferred genes associated with secondary metabolism.</title>
        <authorList>
            <person name="Dong X."/>
            <person name="Chaisiri K."/>
            <person name="Xia D."/>
            <person name="Armstrong S.D."/>
            <person name="Fang Y."/>
            <person name="Donnelly M.J."/>
            <person name="Kadowaki T."/>
            <person name="McGarry J.W."/>
            <person name="Darby A.C."/>
            <person name="Makepeace B.L."/>
        </authorList>
    </citation>
    <scope>NUCLEOTIDE SEQUENCE [LARGE SCALE GENOMIC DNA]</scope>
    <source>
        <strain evidence="4">UoL-UT</strain>
    </source>
</reference>